<sequence length="361" mass="39384">MGGGVKGMDARMSIRVSARLELRISPGRGVTGTTPAMHSFCFEEAPTYMNATTQISGTGKLPIWRYDVVYWTPLMQHGRFLRPLARLGRKIVFHIPCFGVRGVPPRRVDKDYLSSYTLARSTNIPEMASGVQQIPLHDPPPIKPCTYTCVHSGRVAGCVSRPFFIAPQNIPPNRISYKIWDGKRPIIVSSGIGCLEGTLVIGKTYLLYGSSPISMIEFLIPRGATPDCVAFPIYRKGGEVFGTIWTREKCEDTTLASMASSAQSLVQTRKRPHSIPGRLSECMFLLPTLGTASCSSLQASGKVDRKLVLRLLERSIVDNEVHLCVVTADGVTEDTKSYTAGHAVAVALAPCGWMGRQGADP</sequence>
<accession>A0AAJ8BSR8</accession>
<dbReference type="GeneID" id="84593236"/>
<evidence type="ECO:0000313" key="1">
    <source>
        <dbReference type="RefSeq" id="XP_059602594.1"/>
    </source>
</evidence>
<reference evidence="1" key="2">
    <citation type="submission" date="2025-08" db="UniProtKB">
        <authorList>
            <consortium name="RefSeq"/>
        </authorList>
    </citation>
    <scope>IDENTIFICATION</scope>
</reference>
<dbReference type="VEuPathDB" id="FungiDB:An15g06060"/>
<proteinExistence type="predicted"/>
<gene>
    <name evidence="1" type="ORF">An15g06060</name>
</gene>
<dbReference type="AlphaFoldDB" id="A0AAJ8BSR8"/>
<dbReference type="KEGG" id="ang:An15g06060"/>
<protein>
    <submittedName>
        <fullName evidence="1">Uncharacterized protein</fullName>
    </submittedName>
</protein>
<reference evidence="1" key="1">
    <citation type="submission" date="2025-02" db="EMBL/GenBank/DDBJ databases">
        <authorList>
            <consortium name="NCBI Genome Project"/>
        </authorList>
    </citation>
    <scope>NUCLEOTIDE SEQUENCE</scope>
</reference>
<organism evidence="1">
    <name type="scientific">Aspergillus niger</name>
    <dbReference type="NCBI Taxonomy" id="5061"/>
    <lineage>
        <taxon>Eukaryota</taxon>
        <taxon>Fungi</taxon>
        <taxon>Dikarya</taxon>
        <taxon>Ascomycota</taxon>
        <taxon>Pezizomycotina</taxon>
        <taxon>Eurotiomycetes</taxon>
        <taxon>Eurotiomycetidae</taxon>
        <taxon>Eurotiales</taxon>
        <taxon>Aspergillaceae</taxon>
        <taxon>Aspergillus</taxon>
        <taxon>Aspergillus subgen. Circumdati</taxon>
    </lineage>
</organism>
<dbReference type="RefSeq" id="XP_059602594.1">
    <property type="nucleotide sequence ID" value="XM_059744743.1"/>
</dbReference>
<name>A0AAJ8BSR8_ASPNG</name>